<dbReference type="Pfam" id="PF00450">
    <property type="entry name" value="Peptidase_S10"/>
    <property type="match status" value="1"/>
</dbReference>
<dbReference type="PANTHER" id="PTHR11802:SF472">
    <property type="entry name" value="SERINE CARBOXYPEPTIDASE CPVL-RELATED"/>
    <property type="match status" value="1"/>
</dbReference>
<evidence type="ECO:0000256" key="2">
    <source>
        <dbReference type="ARBA" id="ARBA00022645"/>
    </source>
</evidence>
<dbReference type="SUPFAM" id="SSF53474">
    <property type="entry name" value="alpha/beta-Hydrolases"/>
    <property type="match status" value="1"/>
</dbReference>
<keyword evidence="5" id="KW-0378">Hydrolase</keyword>
<evidence type="ECO:0000256" key="6">
    <source>
        <dbReference type="ARBA" id="ARBA00023180"/>
    </source>
</evidence>
<evidence type="ECO:0000256" key="5">
    <source>
        <dbReference type="ARBA" id="ARBA00022801"/>
    </source>
</evidence>
<dbReference type="AlphaFoldDB" id="A0AAV4CMQ1"/>
<keyword evidence="2 7" id="KW-0121">Carboxypeptidase</keyword>
<dbReference type="PANTHER" id="PTHR11802">
    <property type="entry name" value="SERINE PROTEASE FAMILY S10 SERINE CARBOXYPEPTIDASE"/>
    <property type="match status" value="1"/>
</dbReference>
<keyword evidence="4" id="KW-0732">Signal</keyword>
<dbReference type="GO" id="GO:0004185">
    <property type="term" value="F:serine-type carboxypeptidase activity"/>
    <property type="evidence" value="ECO:0007669"/>
    <property type="project" value="InterPro"/>
</dbReference>
<dbReference type="Proteomes" id="UP000735302">
    <property type="component" value="Unassembled WGS sequence"/>
</dbReference>
<dbReference type="PROSITE" id="PS00560">
    <property type="entry name" value="CARBOXYPEPT_SER_HIS"/>
    <property type="match status" value="1"/>
</dbReference>
<protein>
    <submittedName>
        <fullName evidence="7">Carboxypeptidase</fullName>
    </submittedName>
</protein>
<dbReference type="InterPro" id="IPR033124">
    <property type="entry name" value="Ser_caboxypep_his_AS"/>
</dbReference>
<comment type="similarity">
    <text evidence="1">Belongs to the peptidase S10 family.</text>
</comment>
<name>A0AAV4CMQ1_9GAST</name>
<dbReference type="InterPro" id="IPR029058">
    <property type="entry name" value="AB_hydrolase_fold"/>
</dbReference>
<keyword evidence="6" id="KW-0325">Glycoprotein</keyword>
<organism evidence="7 8">
    <name type="scientific">Plakobranchus ocellatus</name>
    <dbReference type="NCBI Taxonomy" id="259542"/>
    <lineage>
        <taxon>Eukaryota</taxon>
        <taxon>Metazoa</taxon>
        <taxon>Spiralia</taxon>
        <taxon>Lophotrochozoa</taxon>
        <taxon>Mollusca</taxon>
        <taxon>Gastropoda</taxon>
        <taxon>Heterobranchia</taxon>
        <taxon>Euthyneura</taxon>
        <taxon>Panpulmonata</taxon>
        <taxon>Sacoglossa</taxon>
        <taxon>Placobranchoidea</taxon>
        <taxon>Plakobranchidae</taxon>
        <taxon>Plakobranchus</taxon>
    </lineage>
</organism>
<keyword evidence="3" id="KW-0645">Protease</keyword>
<keyword evidence="8" id="KW-1185">Reference proteome</keyword>
<dbReference type="EMBL" id="BLXT01006644">
    <property type="protein sequence ID" value="GFO32623.1"/>
    <property type="molecule type" value="Genomic_DNA"/>
</dbReference>
<evidence type="ECO:0000256" key="3">
    <source>
        <dbReference type="ARBA" id="ARBA00022670"/>
    </source>
</evidence>
<gene>
    <name evidence="7" type="ORF">PoB_005912800</name>
</gene>
<evidence type="ECO:0000256" key="1">
    <source>
        <dbReference type="ARBA" id="ARBA00009431"/>
    </source>
</evidence>
<dbReference type="PRINTS" id="PR00724">
    <property type="entry name" value="CRBOXYPTASEC"/>
</dbReference>
<sequence>MPLHISPYIRAGDIQRAQALSKVKDECDPRLRSDCDVAIPESYAGFLTVDQELGKHLFFWFFPSQSNASAPLNIWLNGGPGVTSMLGLFWENGPLRPKHRKKATPKPGESKHRSYAWLNVSIYQEFVPRETSWVGPFSMLYIDNPVSTGYSYVERENPNEFFTQSSYAEDLYQFVEQFYLLFPNYWTKQLYIGGQSYAGKYVPALAYRIHQAIRRGQSEIPLTGIYMGGPFYAPEIMLPSRAEYLYSTGAFSRAENNRALYETREYLKQSYSGGIDRHKEELADAMLKTFFNVGIPSRDNYVTGEAVDYIAVQDIMRSARVRQAVHAGNRTFNSITDSKQDNKFNFDFLSSTRQKMEVLLDMGYKILIFNGDFDAITTSRMVEEALLQTYWIGLEEYLDASREIWYGPRNDKTDPKKAGGNRQMYGFVTRTRNLCRVVVHGAGHQVPHDQPDITLMMMQQFAHTGCIDLPTNRST</sequence>
<reference evidence="7 8" key="1">
    <citation type="journal article" date="2021" name="Elife">
        <title>Chloroplast acquisition without the gene transfer in kleptoplastic sea slugs, Plakobranchus ocellatus.</title>
        <authorList>
            <person name="Maeda T."/>
            <person name="Takahashi S."/>
            <person name="Yoshida T."/>
            <person name="Shimamura S."/>
            <person name="Takaki Y."/>
            <person name="Nagai Y."/>
            <person name="Toyoda A."/>
            <person name="Suzuki Y."/>
            <person name="Arimoto A."/>
            <person name="Ishii H."/>
            <person name="Satoh N."/>
            <person name="Nishiyama T."/>
            <person name="Hasebe M."/>
            <person name="Maruyama T."/>
            <person name="Minagawa J."/>
            <person name="Obokata J."/>
            <person name="Shigenobu S."/>
        </authorList>
    </citation>
    <scope>NUCLEOTIDE SEQUENCE [LARGE SCALE GENOMIC DNA]</scope>
</reference>
<evidence type="ECO:0000313" key="7">
    <source>
        <dbReference type="EMBL" id="GFO32623.1"/>
    </source>
</evidence>
<evidence type="ECO:0000256" key="4">
    <source>
        <dbReference type="ARBA" id="ARBA00022729"/>
    </source>
</evidence>
<dbReference type="Gene3D" id="3.40.50.1820">
    <property type="entry name" value="alpha/beta hydrolase"/>
    <property type="match status" value="1"/>
</dbReference>
<comment type="caution">
    <text evidence="7">The sequence shown here is derived from an EMBL/GenBank/DDBJ whole genome shotgun (WGS) entry which is preliminary data.</text>
</comment>
<accession>A0AAV4CMQ1</accession>
<dbReference type="InterPro" id="IPR001563">
    <property type="entry name" value="Peptidase_S10"/>
</dbReference>
<dbReference type="GO" id="GO:0006508">
    <property type="term" value="P:proteolysis"/>
    <property type="evidence" value="ECO:0007669"/>
    <property type="project" value="UniProtKB-KW"/>
</dbReference>
<evidence type="ECO:0000313" key="8">
    <source>
        <dbReference type="Proteomes" id="UP000735302"/>
    </source>
</evidence>
<proteinExistence type="inferred from homology"/>